<feature type="compositionally biased region" description="Polar residues" evidence="7">
    <location>
        <begin position="965"/>
        <end position="975"/>
    </location>
</feature>
<dbReference type="RefSeq" id="XP_017037418.1">
    <property type="nucleotide sequence ID" value="XM_017181929.3"/>
</dbReference>
<dbReference type="AlphaFoldDB" id="A0A6P4JRC2"/>
<feature type="compositionally biased region" description="Polar residues" evidence="7">
    <location>
        <begin position="1000"/>
        <end position="1012"/>
    </location>
</feature>
<proteinExistence type="inferred from homology"/>
<dbReference type="PANTHER" id="PTHR22455">
    <property type="entry name" value="CILIA- AND FLAGELLA-ASSOCIATED PROTEIN 91"/>
    <property type="match status" value="1"/>
</dbReference>
<protein>
    <recommendedName>
        <fullName evidence="6">Cilia- and flagella-associated protein 91</fullName>
    </recommendedName>
</protein>
<keyword evidence="2" id="KW-0963">Cytoplasm</keyword>
<comment type="similarity">
    <text evidence="5">Belongs to the CFAP91 family.</text>
</comment>
<organism evidence="9 10">
    <name type="scientific">Drosophila kikkawai</name>
    <name type="common">Fruit fly</name>
    <dbReference type="NCBI Taxonomy" id="30033"/>
    <lineage>
        <taxon>Eukaryota</taxon>
        <taxon>Metazoa</taxon>
        <taxon>Ecdysozoa</taxon>
        <taxon>Arthropoda</taxon>
        <taxon>Hexapoda</taxon>
        <taxon>Insecta</taxon>
        <taxon>Pterygota</taxon>
        <taxon>Neoptera</taxon>
        <taxon>Endopterygota</taxon>
        <taxon>Diptera</taxon>
        <taxon>Brachycera</taxon>
        <taxon>Muscomorpha</taxon>
        <taxon>Ephydroidea</taxon>
        <taxon>Drosophilidae</taxon>
        <taxon>Drosophila</taxon>
        <taxon>Sophophora</taxon>
    </lineage>
</organism>
<evidence type="ECO:0000256" key="2">
    <source>
        <dbReference type="ARBA" id="ARBA00022490"/>
    </source>
</evidence>
<keyword evidence="3" id="KW-0206">Cytoskeleton</keyword>
<feature type="region of interest" description="Disordered" evidence="7">
    <location>
        <begin position="884"/>
        <end position="906"/>
    </location>
</feature>
<evidence type="ECO:0000313" key="10">
    <source>
        <dbReference type="RefSeq" id="XP_017037418.1"/>
    </source>
</evidence>
<name>A0A6P4JRC2_DROKI</name>
<feature type="domain" description="CFAP91" evidence="8">
    <location>
        <begin position="143"/>
        <end position="303"/>
    </location>
</feature>
<feature type="compositionally biased region" description="Polar residues" evidence="7">
    <location>
        <begin position="935"/>
        <end position="949"/>
    </location>
</feature>
<evidence type="ECO:0000256" key="6">
    <source>
        <dbReference type="ARBA" id="ARBA00029555"/>
    </source>
</evidence>
<dbReference type="OrthoDB" id="567787at2759"/>
<feature type="region of interest" description="Disordered" evidence="7">
    <location>
        <begin position="58"/>
        <end position="81"/>
    </location>
</feature>
<comment type="subcellular location">
    <subcellularLocation>
        <location evidence="1">Cytoplasm</location>
        <location evidence="1">Cytoskeleton</location>
        <location evidence="1">Cilium axoneme</location>
    </subcellularLocation>
</comment>
<keyword evidence="9" id="KW-1185">Reference proteome</keyword>
<evidence type="ECO:0000256" key="3">
    <source>
        <dbReference type="ARBA" id="ARBA00023212"/>
    </source>
</evidence>
<sequence>MPLYKLPKIDEENKAGPVNNSIFLQPPVGLNSNKRVSFTKWQNKDERKLGQKQLPSCLISRTPGRMPGGANNPAERNVGRLPRTDSECQFNAPGFAFLREQDTTVNTHEIKMSASIVMKKELKNKCDFFPKYVDPKPFKDQNTQTLYRESSAQTLPYLPEVSDAEVAETLELFSLPTVLCGDQPPGLHEVEILDRARKRWSFSNALKIHYKRMNNRARKLAMTTKYKAILEAFEWEQWIEREEYIQECQMMRLNIVIKMFDKREREMHAASKSRIESACERIEQRRQAGLRKNEIEFQRGMRRLELQVTKTPRKWVKQTPMQALGSSCSEFYGPMMRHGVDPARRNFETVTGRKAFDMRIDDLEKRVNMRNLKCPFRKLKDLSKPKEYVREYEQNFCNEANLQKLFESLKALRSQVTKEKEEPKCLRKRRVLLDERTSWDGVTTYLTDLYDFGNYTEKKHEQVREEMKKPPGYDSIAPSYMLNLLKVEGKLQEMEAMLNVYEGSYIGWVMQFLSEEMTRLSEQRKLHFFTILAQKERWRREAAEAGLRQKENELRMMYEELFQQSNIVNNNVSNEYIGQILRKDMYNLVEGEAAASVTEMAKQIDADIKRWLESFKLIQNPLTFELLRHLLAGIVSPDLEAALKRHESVLVARHIVEDVIFPKMWTTLDPFDIATTMTSDLISRLIDDDLYLLSSDSESEGPHRPSWHEANAIIRKLIRQAVPGNRWKEETERIVAETYNDLFDDVFANIFNPPPIRPSDLVALHPTVSHNVIKMSDDIWEREESQSSKQKASSGRESEFISMNILSLLRKFKFDNVTRLLENLDVYRGDEQVNDSDFFLKSITLSPWKKKKSVEEDIFSMRSSLCLSKHSDLKSLKGRGYRVMLPSGREKKSASEKDTDGVPMQTSSADFINSLLIDIGEDAEDLLASDLEAISTSPDAMQESSTISKLSRPGTGGDEEDVPASDSQAVSNSHDAMQEPSPILKLSRPSTGGDAEDVQASDSHVVLNSNDALQKPSKMTGPKPFTTSTSAFQIHPSASTPIESESLGYETSTQDYSISDPNRDYKRDGSMVLKAFKDPKR</sequence>
<dbReference type="GeneID" id="108085359"/>
<evidence type="ECO:0000313" key="9">
    <source>
        <dbReference type="Proteomes" id="UP001652661"/>
    </source>
</evidence>
<dbReference type="InterPro" id="IPR026720">
    <property type="entry name" value="CFAP91"/>
</dbReference>
<dbReference type="GO" id="GO:0005930">
    <property type="term" value="C:axoneme"/>
    <property type="evidence" value="ECO:0007669"/>
    <property type="project" value="UniProtKB-SubCell"/>
</dbReference>
<evidence type="ECO:0000256" key="4">
    <source>
        <dbReference type="ARBA" id="ARBA00023273"/>
    </source>
</evidence>
<reference evidence="10" key="2">
    <citation type="submission" date="2025-08" db="UniProtKB">
        <authorList>
            <consortium name="RefSeq"/>
        </authorList>
    </citation>
    <scope>IDENTIFICATION</scope>
    <source>
        <strain evidence="10">14028-0561.14</strain>
        <tissue evidence="10">Whole fly</tissue>
    </source>
</reference>
<evidence type="ECO:0000256" key="7">
    <source>
        <dbReference type="SAM" id="MobiDB-lite"/>
    </source>
</evidence>
<evidence type="ECO:0000256" key="1">
    <source>
        <dbReference type="ARBA" id="ARBA00004430"/>
    </source>
</evidence>
<feature type="compositionally biased region" description="Polar residues" evidence="7">
    <location>
        <begin position="1025"/>
        <end position="1060"/>
    </location>
</feature>
<dbReference type="Proteomes" id="UP001652661">
    <property type="component" value="Chromosome 2L"/>
</dbReference>
<accession>A0A6P4JRC2</accession>
<gene>
    <name evidence="10" type="primary">LOC108085359</name>
</gene>
<feature type="compositionally biased region" description="Basic and acidic residues" evidence="7">
    <location>
        <begin position="888"/>
        <end position="900"/>
    </location>
</feature>
<evidence type="ECO:0000256" key="5">
    <source>
        <dbReference type="ARBA" id="ARBA00029468"/>
    </source>
</evidence>
<dbReference type="InterPro" id="IPR032840">
    <property type="entry name" value="CFAP91_dom"/>
</dbReference>
<feature type="region of interest" description="Disordered" evidence="7">
    <location>
        <begin position="935"/>
        <end position="1081"/>
    </location>
</feature>
<reference evidence="9" key="1">
    <citation type="submission" date="2025-05" db="UniProtKB">
        <authorList>
            <consortium name="RefSeq"/>
        </authorList>
    </citation>
    <scope>NUCLEOTIDE SEQUENCE [LARGE SCALE GENOMIC DNA]</scope>
    <source>
        <strain evidence="9">14028-0561.14</strain>
    </source>
</reference>
<dbReference type="PANTHER" id="PTHR22455:SF10">
    <property type="entry name" value="CILIA- AND FLAGELLA-ASSOCIATED PROTEIN 91"/>
    <property type="match status" value="1"/>
</dbReference>
<dbReference type="Pfam" id="PF14738">
    <property type="entry name" value="CFAP91"/>
    <property type="match status" value="1"/>
</dbReference>
<feature type="compositionally biased region" description="Basic and acidic residues" evidence="7">
    <location>
        <begin position="1061"/>
        <end position="1081"/>
    </location>
</feature>
<keyword evidence="4" id="KW-0966">Cell projection</keyword>
<evidence type="ECO:0000259" key="8">
    <source>
        <dbReference type="Pfam" id="PF14738"/>
    </source>
</evidence>